<proteinExistence type="predicted"/>
<evidence type="ECO:0000313" key="2">
    <source>
        <dbReference type="EMBL" id="EPS31174.1"/>
    </source>
</evidence>
<dbReference type="STRING" id="933388.S7ZLG8"/>
<dbReference type="eggNOG" id="KOG2702">
    <property type="taxonomic scope" value="Eukaryota"/>
</dbReference>
<dbReference type="SUPFAM" id="SSF52540">
    <property type="entry name" value="P-loop containing nucleoside triphosphate hydrolases"/>
    <property type="match status" value="1"/>
</dbReference>
<reference evidence="2 3" key="1">
    <citation type="journal article" date="2013" name="PLoS ONE">
        <title>Genomic and secretomic analyses reveal unique features of the lignocellulolytic enzyme system of Penicillium decumbens.</title>
        <authorList>
            <person name="Liu G."/>
            <person name="Zhang L."/>
            <person name="Wei X."/>
            <person name="Zou G."/>
            <person name="Qin Y."/>
            <person name="Ma L."/>
            <person name="Li J."/>
            <person name="Zheng H."/>
            <person name="Wang S."/>
            <person name="Wang C."/>
            <person name="Xun L."/>
            <person name="Zhao G.-P."/>
            <person name="Zhou Z."/>
            <person name="Qu Y."/>
        </authorList>
    </citation>
    <scope>NUCLEOTIDE SEQUENCE [LARGE SCALE GENOMIC DNA]</scope>
    <source>
        <strain evidence="3">114-2 / CGMCC 5302</strain>
    </source>
</reference>
<evidence type="ECO:0000259" key="1">
    <source>
        <dbReference type="Pfam" id="PF00485"/>
    </source>
</evidence>
<dbReference type="GO" id="GO:0016301">
    <property type="term" value="F:kinase activity"/>
    <property type="evidence" value="ECO:0007669"/>
    <property type="project" value="InterPro"/>
</dbReference>
<keyword evidence="3" id="KW-1185">Reference proteome</keyword>
<gene>
    <name evidence="2" type="ORF">PDE_06129</name>
</gene>
<dbReference type="PhylomeDB" id="S7ZLG8"/>
<dbReference type="Proteomes" id="UP000019376">
    <property type="component" value="Unassembled WGS sequence"/>
</dbReference>
<feature type="domain" description="Phosphoribulokinase/uridine kinase" evidence="1">
    <location>
        <begin position="26"/>
        <end position="211"/>
    </location>
</feature>
<dbReference type="OrthoDB" id="6362633at2759"/>
<dbReference type="GO" id="GO:0005524">
    <property type="term" value="F:ATP binding"/>
    <property type="evidence" value="ECO:0007669"/>
    <property type="project" value="InterPro"/>
</dbReference>
<sequence>MDEQVDRLVNKTWAKYCSIPDNARLLIAVSGIPGSGKTELASTLSRRINQIHCSENPSSNTPLATSLPMDGYHLTRAQLAAMPDPSHAFARRGAAFTFDAPKFLSLVRALREPLTPTAKPIYAPSFDHAVKDPVDDDIAIPPTTRVIFFEGNYLSLNKEPWDEIAGLMDELWFVDVDFEVARKRLVRRHVKAGIAADEAQADVRARENDLVNGQEIVDHRLPVQEVVSSIFDPTWERL</sequence>
<protein>
    <recommendedName>
        <fullName evidence="1">Phosphoribulokinase/uridine kinase domain-containing protein</fullName>
    </recommendedName>
</protein>
<dbReference type="Gene3D" id="3.40.50.300">
    <property type="entry name" value="P-loop containing nucleotide triphosphate hydrolases"/>
    <property type="match status" value="2"/>
</dbReference>
<dbReference type="PANTHER" id="PTHR10285">
    <property type="entry name" value="URIDINE KINASE"/>
    <property type="match status" value="1"/>
</dbReference>
<dbReference type="HOGENOM" id="CLU_067202_1_1_1"/>
<dbReference type="AlphaFoldDB" id="S7ZLG8"/>
<evidence type="ECO:0000313" key="3">
    <source>
        <dbReference type="Proteomes" id="UP000019376"/>
    </source>
</evidence>
<dbReference type="Pfam" id="PF00485">
    <property type="entry name" value="PRK"/>
    <property type="match status" value="1"/>
</dbReference>
<dbReference type="InterPro" id="IPR027417">
    <property type="entry name" value="P-loop_NTPase"/>
</dbReference>
<accession>S7ZLG8</accession>
<dbReference type="EMBL" id="KB644413">
    <property type="protein sequence ID" value="EPS31174.1"/>
    <property type="molecule type" value="Genomic_DNA"/>
</dbReference>
<organism evidence="2 3">
    <name type="scientific">Penicillium oxalicum (strain 114-2 / CGMCC 5302)</name>
    <name type="common">Penicillium decumbens</name>
    <dbReference type="NCBI Taxonomy" id="933388"/>
    <lineage>
        <taxon>Eukaryota</taxon>
        <taxon>Fungi</taxon>
        <taxon>Dikarya</taxon>
        <taxon>Ascomycota</taxon>
        <taxon>Pezizomycotina</taxon>
        <taxon>Eurotiomycetes</taxon>
        <taxon>Eurotiomycetidae</taxon>
        <taxon>Eurotiales</taxon>
        <taxon>Aspergillaceae</taxon>
        <taxon>Penicillium</taxon>
    </lineage>
</organism>
<name>S7ZLG8_PENO1</name>
<dbReference type="InterPro" id="IPR006083">
    <property type="entry name" value="PRK/URK"/>
</dbReference>